<dbReference type="InterPro" id="IPR056884">
    <property type="entry name" value="NPHP3-like_N"/>
</dbReference>
<evidence type="ECO:0000313" key="3">
    <source>
        <dbReference type="EMBL" id="KAK8100002.1"/>
    </source>
</evidence>
<organism evidence="3 4">
    <name type="scientific">Apiospora kogelbergensis</name>
    <dbReference type="NCBI Taxonomy" id="1337665"/>
    <lineage>
        <taxon>Eukaryota</taxon>
        <taxon>Fungi</taxon>
        <taxon>Dikarya</taxon>
        <taxon>Ascomycota</taxon>
        <taxon>Pezizomycotina</taxon>
        <taxon>Sordariomycetes</taxon>
        <taxon>Xylariomycetidae</taxon>
        <taxon>Amphisphaeriales</taxon>
        <taxon>Apiosporaceae</taxon>
        <taxon>Apiospora</taxon>
    </lineage>
</organism>
<evidence type="ECO:0000259" key="2">
    <source>
        <dbReference type="PROSITE" id="PS50837"/>
    </source>
</evidence>
<gene>
    <name evidence="3" type="ORF">PG999_010376</name>
</gene>
<dbReference type="InterPro" id="IPR027417">
    <property type="entry name" value="P-loop_NTPase"/>
</dbReference>
<evidence type="ECO:0000313" key="4">
    <source>
        <dbReference type="Proteomes" id="UP001392437"/>
    </source>
</evidence>
<sequence length="470" mass="54130">MAERLIARACERFRKEISSEQVDLIQSTAKLEDVRDAVQKIERHLAATQRLRNLGRILPFLDSLERYSKALEVACNGTDYLPWIWAPIKFVLLAVQEHAHALDKVLMAYADIGSCMPRLAIYIEAFPTSQPFQHLIAFLFEDIIEFHRKAYCWVTKPGFSMFFASLFGRFDDRFGMLLASISGISEQIDREAVALDIQEAVESRKKRAAEYLERDNQKQFQQEHSIRNWLELTNIDGEMRLDWLLNRHLEGTSDWILNNRKIRDWLQRGRGGQVLWINGKPGSGKSVLCARLIRFLRDVMNRKVCFFFCNFQTPSHGISSHILRSLVSQMLPIIPDAVPYVYNEYVIKSRRPSSETLKKILQDLLSLTEELRLAIDGIDEVAPSEHRNLLRDLLQLTKSCPTLNVLLVSQEVPTIARELSKQKELKMSEELKSIEKDLVLIVRDSLEDLVEMYGNQITQGGRTQAGDQDP</sequence>
<proteinExistence type="predicted"/>
<dbReference type="InterPro" id="IPR056125">
    <property type="entry name" value="DUF7708"/>
</dbReference>
<comment type="caution">
    <text evidence="3">The sequence shown here is derived from an EMBL/GenBank/DDBJ whole genome shotgun (WGS) entry which is preliminary data.</text>
</comment>
<accession>A0AAW0QHM1</accession>
<keyword evidence="4" id="KW-1185">Reference proteome</keyword>
<dbReference type="SUPFAM" id="SSF52540">
    <property type="entry name" value="P-loop containing nucleoside triphosphate hydrolases"/>
    <property type="match status" value="1"/>
</dbReference>
<dbReference type="EMBL" id="JAQQWP010000009">
    <property type="protein sequence ID" value="KAK8100002.1"/>
    <property type="molecule type" value="Genomic_DNA"/>
</dbReference>
<feature type="domain" description="NACHT" evidence="2">
    <location>
        <begin position="273"/>
        <end position="410"/>
    </location>
</feature>
<dbReference type="Gene3D" id="3.40.50.300">
    <property type="entry name" value="P-loop containing nucleotide triphosphate hydrolases"/>
    <property type="match status" value="1"/>
</dbReference>
<keyword evidence="1" id="KW-0677">Repeat</keyword>
<dbReference type="Pfam" id="PF24809">
    <property type="entry name" value="DUF7708"/>
    <property type="match status" value="1"/>
</dbReference>
<name>A0AAW0QHM1_9PEZI</name>
<dbReference type="Proteomes" id="UP001392437">
    <property type="component" value="Unassembled WGS sequence"/>
</dbReference>
<dbReference type="PANTHER" id="PTHR10039:SF14">
    <property type="entry name" value="NACHT DOMAIN-CONTAINING PROTEIN"/>
    <property type="match status" value="1"/>
</dbReference>
<dbReference type="Pfam" id="PF24883">
    <property type="entry name" value="NPHP3_N"/>
    <property type="match status" value="1"/>
</dbReference>
<reference evidence="3 4" key="1">
    <citation type="submission" date="2023-01" db="EMBL/GenBank/DDBJ databases">
        <title>Analysis of 21 Apiospora genomes using comparative genomics revels a genus with tremendous synthesis potential of carbohydrate active enzymes and secondary metabolites.</title>
        <authorList>
            <person name="Sorensen T."/>
        </authorList>
    </citation>
    <scope>NUCLEOTIDE SEQUENCE [LARGE SCALE GENOMIC DNA]</scope>
    <source>
        <strain evidence="3 4">CBS 117206</strain>
    </source>
</reference>
<evidence type="ECO:0000256" key="1">
    <source>
        <dbReference type="ARBA" id="ARBA00022737"/>
    </source>
</evidence>
<protein>
    <recommendedName>
        <fullName evidence="2">NACHT domain-containing protein</fullName>
    </recommendedName>
</protein>
<dbReference type="AlphaFoldDB" id="A0AAW0QHM1"/>
<dbReference type="PANTHER" id="PTHR10039">
    <property type="entry name" value="AMELOGENIN"/>
    <property type="match status" value="1"/>
</dbReference>
<dbReference type="PROSITE" id="PS50837">
    <property type="entry name" value="NACHT"/>
    <property type="match status" value="1"/>
</dbReference>
<dbReference type="InterPro" id="IPR007111">
    <property type="entry name" value="NACHT_NTPase"/>
</dbReference>